<dbReference type="InterPro" id="IPR023296">
    <property type="entry name" value="Glyco_hydro_beta-prop_sf"/>
</dbReference>
<dbReference type="PANTHER" id="PTHR42812:SF14">
    <property type="entry name" value="SECRETED PROTEIN"/>
    <property type="match status" value="1"/>
</dbReference>
<name>A0A447RRF3_KLEPN</name>
<dbReference type="Proteomes" id="UP000282433">
    <property type="component" value="Chromosome"/>
</dbReference>
<dbReference type="Gene3D" id="2.60.120.200">
    <property type="match status" value="1"/>
</dbReference>
<evidence type="ECO:0000256" key="1">
    <source>
        <dbReference type="ARBA" id="ARBA00022801"/>
    </source>
</evidence>
<dbReference type="GO" id="GO:0016798">
    <property type="term" value="F:hydrolase activity, acting on glycosyl bonds"/>
    <property type="evidence" value="ECO:0007669"/>
    <property type="project" value="UniProtKB-KW"/>
</dbReference>
<sequence length="284" mass="31674">MEGEEGECWFVHFQDLHLYGRVVHLQPMSWGNDGWPRIGEQIGNCGVGQPVLRWQRPKGLTPSPALAPQTSDYFAQGQPGIQWQWQANPSPEWLLPAKGELRLRCVPLSEVDGQRALYWAPQLLLQKFPALTFSAKTSVTLYAAQDGDAGGLIVYGERYAALLVEFGQGGYRLVWRHGWMSDAGVVRETRQVLAELKCGKCQLQVAVGEGGLCQFPGEPRRSGGRFLFVLLPGRENGSARNLVCWLLQWLAYKARATPLCRTLRSYFKETVSGRLQMTLAADVA</sequence>
<protein>
    <submittedName>
        <fullName evidence="4">Putative glycoside hydrolase</fullName>
    </submittedName>
</protein>
<dbReference type="AlphaFoldDB" id="A0A447RRF3"/>
<dbReference type="InterPro" id="IPR013320">
    <property type="entry name" value="ConA-like_dom_sf"/>
</dbReference>
<keyword evidence="1 4" id="KW-0378">Hydrolase</keyword>
<reference evidence="4 5" key="1">
    <citation type="submission" date="2018-12" db="EMBL/GenBank/DDBJ databases">
        <authorList>
            <consortium name="Pathogen Informatics"/>
        </authorList>
    </citation>
    <scope>NUCLEOTIDE SEQUENCE [LARGE SCALE GENOMIC DNA]</scope>
    <source>
        <strain evidence="4 5">NCTC13635</strain>
    </source>
</reference>
<dbReference type="EMBL" id="LR134162">
    <property type="protein sequence ID" value="VEB02430.1"/>
    <property type="molecule type" value="Genomic_DNA"/>
</dbReference>
<feature type="domain" description="Beta-xylosidase C-terminal Concanavalin A-like" evidence="3">
    <location>
        <begin position="71"/>
        <end position="173"/>
    </location>
</feature>
<evidence type="ECO:0000313" key="5">
    <source>
        <dbReference type="Proteomes" id="UP000282433"/>
    </source>
</evidence>
<evidence type="ECO:0000313" key="4">
    <source>
        <dbReference type="EMBL" id="VEB02430.1"/>
    </source>
</evidence>
<dbReference type="PANTHER" id="PTHR42812">
    <property type="entry name" value="BETA-XYLOSIDASE"/>
    <property type="match status" value="1"/>
</dbReference>
<keyword evidence="2" id="KW-0326">Glycosidase</keyword>
<dbReference type="SUPFAM" id="SSF49899">
    <property type="entry name" value="Concanavalin A-like lectins/glucanases"/>
    <property type="match status" value="1"/>
</dbReference>
<dbReference type="SUPFAM" id="SSF75005">
    <property type="entry name" value="Arabinanase/levansucrase/invertase"/>
    <property type="match status" value="1"/>
</dbReference>
<dbReference type="Pfam" id="PF17851">
    <property type="entry name" value="GH43_C2"/>
    <property type="match status" value="1"/>
</dbReference>
<evidence type="ECO:0000256" key="2">
    <source>
        <dbReference type="ARBA" id="ARBA00023295"/>
    </source>
</evidence>
<accession>A0A447RRF3</accession>
<dbReference type="InterPro" id="IPR041542">
    <property type="entry name" value="GH43_C2"/>
</dbReference>
<dbReference type="Gene3D" id="2.115.10.20">
    <property type="entry name" value="Glycosyl hydrolase domain, family 43"/>
    <property type="match status" value="1"/>
</dbReference>
<dbReference type="InterPro" id="IPR051795">
    <property type="entry name" value="Glycosyl_Hydrlase_43"/>
</dbReference>
<gene>
    <name evidence="4" type="ORF">NCTC13635_02847</name>
</gene>
<evidence type="ECO:0000259" key="3">
    <source>
        <dbReference type="Pfam" id="PF17851"/>
    </source>
</evidence>
<organism evidence="4 5">
    <name type="scientific">Klebsiella pneumoniae</name>
    <dbReference type="NCBI Taxonomy" id="573"/>
    <lineage>
        <taxon>Bacteria</taxon>
        <taxon>Pseudomonadati</taxon>
        <taxon>Pseudomonadota</taxon>
        <taxon>Gammaproteobacteria</taxon>
        <taxon>Enterobacterales</taxon>
        <taxon>Enterobacteriaceae</taxon>
        <taxon>Klebsiella/Raoultella group</taxon>
        <taxon>Klebsiella</taxon>
        <taxon>Klebsiella pneumoniae complex</taxon>
    </lineage>
</organism>
<proteinExistence type="predicted"/>